<dbReference type="AlphaFoldDB" id="X1Z360"/>
<feature type="binding site" evidence="6">
    <location>
        <position position="101"/>
    </location>
    <ligand>
        <name>Zn(2+)</name>
        <dbReference type="ChEBI" id="CHEBI:29105"/>
        <note>catalytic</note>
    </ligand>
</feature>
<dbReference type="Gene3D" id="3.40.390.10">
    <property type="entry name" value="Collagenase (Catalytic Domain)"/>
    <property type="match status" value="1"/>
</dbReference>
<evidence type="ECO:0000256" key="6">
    <source>
        <dbReference type="PROSITE-ProRule" id="PRU01211"/>
    </source>
</evidence>
<evidence type="ECO:0000256" key="5">
    <source>
        <dbReference type="ARBA" id="ARBA00023049"/>
    </source>
</evidence>
<evidence type="ECO:0000256" key="2">
    <source>
        <dbReference type="ARBA" id="ARBA00022723"/>
    </source>
</evidence>
<dbReference type="EnsemblMetazoa" id="CapteT141899">
    <property type="protein sequence ID" value="CapteP141899"/>
    <property type="gene ID" value="CapteG141899"/>
</dbReference>
<dbReference type="HOGENOM" id="CLU_017286_2_1_1"/>
<dbReference type="SMART" id="SM00235">
    <property type="entry name" value="ZnMc"/>
    <property type="match status" value="1"/>
</dbReference>
<dbReference type="InterPro" id="IPR024079">
    <property type="entry name" value="MetalloPept_cat_dom_sf"/>
</dbReference>
<evidence type="ECO:0000256" key="7">
    <source>
        <dbReference type="RuleBase" id="RU361183"/>
    </source>
</evidence>
<dbReference type="GO" id="GO:0008270">
    <property type="term" value="F:zinc ion binding"/>
    <property type="evidence" value="ECO:0007669"/>
    <property type="project" value="UniProtKB-UniRule"/>
</dbReference>
<dbReference type="PRINTS" id="PR00480">
    <property type="entry name" value="ASTACIN"/>
</dbReference>
<keyword evidence="4 6" id="KW-0862">Zinc</keyword>
<dbReference type="InterPro" id="IPR034035">
    <property type="entry name" value="Astacin-like_dom"/>
</dbReference>
<accession>X1Z360</accession>
<name>X1Z360_CAPTE</name>
<dbReference type="Pfam" id="PF01400">
    <property type="entry name" value="Astacin"/>
    <property type="match status" value="1"/>
</dbReference>
<evidence type="ECO:0000256" key="1">
    <source>
        <dbReference type="ARBA" id="ARBA00022670"/>
    </source>
</evidence>
<dbReference type="PROSITE" id="PS51864">
    <property type="entry name" value="ASTACIN"/>
    <property type="match status" value="1"/>
</dbReference>
<keyword evidence="10" id="KW-1185">Reference proteome</keyword>
<dbReference type="OMA" id="IMEETCI"/>
<dbReference type="GO" id="GO:0006508">
    <property type="term" value="P:proteolysis"/>
    <property type="evidence" value="ECO:0007669"/>
    <property type="project" value="UniProtKB-KW"/>
</dbReference>
<organism evidence="9 10">
    <name type="scientific">Capitella teleta</name>
    <name type="common">Polychaete worm</name>
    <dbReference type="NCBI Taxonomy" id="283909"/>
    <lineage>
        <taxon>Eukaryota</taxon>
        <taxon>Metazoa</taxon>
        <taxon>Spiralia</taxon>
        <taxon>Lophotrochozoa</taxon>
        <taxon>Annelida</taxon>
        <taxon>Polychaeta</taxon>
        <taxon>Sedentaria</taxon>
        <taxon>Scolecida</taxon>
        <taxon>Capitellidae</taxon>
        <taxon>Capitella</taxon>
    </lineage>
</organism>
<keyword evidence="3 6" id="KW-0378">Hydrolase</keyword>
<dbReference type="EMBL" id="AMQN01007101">
    <property type="status" value="NOT_ANNOTATED_CDS"/>
    <property type="molecule type" value="Genomic_DNA"/>
</dbReference>
<keyword evidence="2 6" id="KW-0479">Metal-binding</keyword>
<evidence type="ECO:0000313" key="9">
    <source>
        <dbReference type="EnsemblMetazoa" id="CapteP141899"/>
    </source>
</evidence>
<dbReference type="InterPro" id="IPR001506">
    <property type="entry name" value="Peptidase_M12A"/>
</dbReference>
<reference evidence="9" key="3">
    <citation type="submission" date="2015-06" db="UniProtKB">
        <authorList>
            <consortium name="EnsemblMetazoa"/>
        </authorList>
    </citation>
    <scope>IDENTIFICATION</scope>
</reference>
<evidence type="ECO:0000259" key="8">
    <source>
        <dbReference type="PROSITE" id="PS51864"/>
    </source>
</evidence>
<keyword evidence="5 6" id="KW-0482">Metalloprotease</keyword>
<feature type="domain" description="Peptidase M12A" evidence="8">
    <location>
        <begin position="11"/>
        <end position="204"/>
    </location>
</feature>
<evidence type="ECO:0000256" key="4">
    <source>
        <dbReference type="ARBA" id="ARBA00022833"/>
    </source>
</evidence>
<reference evidence="10" key="2">
    <citation type="journal article" date="2013" name="Nature">
        <title>Insights into bilaterian evolution from three spiralian genomes.</title>
        <authorList>
            <person name="Simakov O."/>
            <person name="Marletaz F."/>
            <person name="Cho S.J."/>
            <person name="Edsinger-Gonzales E."/>
            <person name="Havlak P."/>
            <person name="Hellsten U."/>
            <person name="Kuo D.H."/>
            <person name="Larsson T."/>
            <person name="Lv J."/>
            <person name="Arendt D."/>
            <person name="Savage R."/>
            <person name="Osoegawa K."/>
            <person name="de Jong P."/>
            <person name="Grimwood J."/>
            <person name="Chapman J.A."/>
            <person name="Shapiro H."/>
            <person name="Aerts A."/>
            <person name="Otillar R.P."/>
            <person name="Terry A.Y."/>
            <person name="Boore J.L."/>
            <person name="Grigoriev I.V."/>
            <person name="Lindberg D.R."/>
            <person name="Seaver E.C."/>
            <person name="Weisblat D.A."/>
            <person name="Putnam N.H."/>
            <person name="Rokhsar D.S."/>
        </authorList>
    </citation>
    <scope>NUCLEOTIDE SEQUENCE</scope>
    <source>
        <strain evidence="10">I ESC-2004</strain>
    </source>
</reference>
<comment type="caution">
    <text evidence="6">Lacks conserved residue(s) required for the propagation of feature annotation.</text>
</comment>
<dbReference type="PANTHER" id="PTHR10127:SF780">
    <property type="entry name" value="METALLOENDOPEPTIDASE"/>
    <property type="match status" value="1"/>
</dbReference>
<evidence type="ECO:0000256" key="3">
    <source>
        <dbReference type="ARBA" id="ARBA00022801"/>
    </source>
</evidence>
<feature type="binding site" evidence="6">
    <location>
        <position position="111"/>
    </location>
    <ligand>
        <name>Zn(2+)</name>
        <dbReference type="ChEBI" id="CHEBI:29105"/>
        <note>catalytic</note>
    </ligand>
</feature>
<dbReference type="SUPFAM" id="SSF55486">
    <property type="entry name" value="Metalloproteases ('zincins'), catalytic domain"/>
    <property type="match status" value="1"/>
</dbReference>
<feature type="active site" evidence="6">
    <location>
        <position position="102"/>
    </location>
</feature>
<sequence>MVTNRKRKKRNAVSIEAYLWPGGVVPYVFATGYSKRLDARAMDVIMEETCIQYRPKEADDENWMQIGEESPGCFAMIGRGNTETTVNLAADCTNAMGRVQHELLHALGFWHEHSRSDRDDYVTVVWENIQEDSADNFEKRTSNIDNQNIGYDYGSVMHYAEDFFTKVEGEPTLVTSRPEGAAIGQRVLMSPSDYAGVNIRYGCPSMNR</sequence>
<evidence type="ECO:0000313" key="10">
    <source>
        <dbReference type="Proteomes" id="UP000014760"/>
    </source>
</evidence>
<reference evidence="10" key="1">
    <citation type="submission" date="2012-12" db="EMBL/GenBank/DDBJ databases">
        <authorList>
            <person name="Hellsten U."/>
            <person name="Grimwood J."/>
            <person name="Chapman J.A."/>
            <person name="Shapiro H."/>
            <person name="Aerts A."/>
            <person name="Otillar R.P."/>
            <person name="Terry A.Y."/>
            <person name="Boore J.L."/>
            <person name="Simakov O."/>
            <person name="Marletaz F."/>
            <person name="Cho S.-J."/>
            <person name="Edsinger-Gonzales E."/>
            <person name="Havlak P."/>
            <person name="Kuo D.-H."/>
            <person name="Larsson T."/>
            <person name="Lv J."/>
            <person name="Arendt D."/>
            <person name="Savage R."/>
            <person name="Osoegawa K."/>
            <person name="de Jong P."/>
            <person name="Lindberg D.R."/>
            <person name="Seaver E.C."/>
            <person name="Weisblat D.A."/>
            <person name="Putnam N.H."/>
            <person name="Grigoriev I.V."/>
            <person name="Rokhsar D.S."/>
        </authorList>
    </citation>
    <scope>NUCLEOTIDE SEQUENCE</scope>
    <source>
        <strain evidence="10">I ESC-2004</strain>
    </source>
</reference>
<proteinExistence type="predicted"/>
<dbReference type="InterPro" id="IPR006026">
    <property type="entry name" value="Peptidase_Metallo"/>
</dbReference>
<dbReference type="PANTHER" id="PTHR10127">
    <property type="entry name" value="DISCOIDIN, CUB, EGF, LAMININ , AND ZINC METALLOPROTEASE DOMAIN CONTAINING"/>
    <property type="match status" value="1"/>
</dbReference>
<comment type="cofactor">
    <cofactor evidence="6 7">
        <name>Zn(2+)</name>
        <dbReference type="ChEBI" id="CHEBI:29105"/>
    </cofactor>
    <text evidence="6 7">Binds 1 zinc ion per subunit.</text>
</comment>
<dbReference type="CDD" id="cd04280">
    <property type="entry name" value="ZnMc_astacin_like"/>
    <property type="match status" value="1"/>
</dbReference>
<protein>
    <recommendedName>
        <fullName evidence="7">Metalloendopeptidase</fullName>
        <ecNumber evidence="7">3.4.24.-</ecNumber>
    </recommendedName>
</protein>
<dbReference type="EC" id="3.4.24.-" evidence="7"/>
<keyword evidence="1 6" id="KW-0645">Protease</keyword>
<dbReference type="GO" id="GO:0004222">
    <property type="term" value="F:metalloendopeptidase activity"/>
    <property type="evidence" value="ECO:0007669"/>
    <property type="project" value="UniProtKB-UniRule"/>
</dbReference>
<feature type="binding site" evidence="6">
    <location>
        <position position="105"/>
    </location>
    <ligand>
        <name>Zn(2+)</name>
        <dbReference type="ChEBI" id="CHEBI:29105"/>
        <note>catalytic</note>
    </ligand>
</feature>
<dbReference type="Proteomes" id="UP000014760">
    <property type="component" value="Unassembled WGS sequence"/>
</dbReference>